<accession>A0A6S7HBM3</accession>
<evidence type="ECO:0000313" key="2">
    <source>
        <dbReference type="Proteomes" id="UP001152795"/>
    </source>
</evidence>
<reference evidence="1" key="1">
    <citation type="submission" date="2020-04" db="EMBL/GenBank/DDBJ databases">
        <authorList>
            <person name="Alioto T."/>
            <person name="Alioto T."/>
            <person name="Gomez Garrido J."/>
        </authorList>
    </citation>
    <scope>NUCLEOTIDE SEQUENCE</scope>
    <source>
        <strain evidence="1">A484AB</strain>
    </source>
</reference>
<dbReference type="AlphaFoldDB" id="A0A6S7HBM3"/>
<dbReference type="Pfam" id="PF06839">
    <property type="entry name" value="Zn_ribbon_GRF"/>
    <property type="match status" value="2"/>
</dbReference>
<keyword evidence="2" id="KW-1185">Reference proteome</keyword>
<protein>
    <submittedName>
        <fullName evidence="1">Endonuclease 8-like 3</fullName>
    </submittedName>
</protein>
<keyword evidence="1" id="KW-0255">Endonuclease</keyword>
<dbReference type="GO" id="GO:0008270">
    <property type="term" value="F:zinc ion binding"/>
    <property type="evidence" value="ECO:0007669"/>
    <property type="project" value="InterPro"/>
</dbReference>
<gene>
    <name evidence="1" type="ORF">PACLA_8A023940</name>
</gene>
<dbReference type="InterPro" id="IPR010666">
    <property type="entry name" value="Znf_GRF"/>
</dbReference>
<dbReference type="EMBL" id="CACRXK020003847">
    <property type="protein sequence ID" value="CAB4000483.1"/>
    <property type="molecule type" value="Genomic_DNA"/>
</dbReference>
<name>A0A6S7HBM3_PARCT</name>
<comment type="caution">
    <text evidence="1">The sequence shown here is derived from an EMBL/GenBank/DDBJ whole genome shotgun (WGS) entry which is preliminary data.</text>
</comment>
<sequence>MECLHGVPASAVSTKHGKFWFCNKNNQKSCEFFCPDQDRLLFETAMIMWRANGSIHPVCDTHQRLARMKVVKDVGKLNFGRPYFVCCDRENPCNFWQSADRHELAKPKCRHRLNACVRKVKKEGENQGRLFFCCPNLIAKVAFYLVALLMETRPGNPVQSSSFSSR</sequence>
<organism evidence="1 2">
    <name type="scientific">Paramuricea clavata</name>
    <name type="common">Red gorgonian</name>
    <name type="synonym">Violescent sea-whip</name>
    <dbReference type="NCBI Taxonomy" id="317549"/>
    <lineage>
        <taxon>Eukaryota</taxon>
        <taxon>Metazoa</taxon>
        <taxon>Cnidaria</taxon>
        <taxon>Anthozoa</taxon>
        <taxon>Octocorallia</taxon>
        <taxon>Malacalcyonacea</taxon>
        <taxon>Plexauridae</taxon>
        <taxon>Paramuricea</taxon>
    </lineage>
</organism>
<proteinExistence type="predicted"/>
<keyword evidence="1" id="KW-0378">Hydrolase</keyword>
<dbReference type="OrthoDB" id="498125at2759"/>
<dbReference type="Proteomes" id="UP001152795">
    <property type="component" value="Unassembled WGS sequence"/>
</dbReference>
<keyword evidence="1" id="KW-0540">Nuclease</keyword>
<evidence type="ECO:0000313" key="1">
    <source>
        <dbReference type="EMBL" id="CAB4000483.1"/>
    </source>
</evidence>
<dbReference type="GO" id="GO:0004519">
    <property type="term" value="F:endonuclease activity"/>
    <property type="evidence" value="ECO:0007669"/>
    <property type="project" value="UniProtKB-KW"/>
</dbReference>